<feature type="region of interest" description="Disordered" evidence="2">
    <location>
        <begin position="366"/>
        <end position="388"/>
    </location>
</feature>
<evidence type="ECO:0000259" key="3">
    <source>
        <dbReference type="PROSITE" id="PS50157"/>
    </source>
</evidence>
<protein>
    <submittedName>
        <fullName evidence="4">Putative C2h2 transcription factor</fullName>
    </submittedName>
</protein>
<feature type="compositionally biased region" description="Low complexity" evidence="2">
    <location>
        <begin position="493"/>
        <end position="516"/>
    </location>
</feature>
<dbReference type="OrthoDB" id="7295497at2759"/>
<dbReference type="PROSITE" id="PS00028">
    <property type="entry name" value="ZINC_FINGER_C2H2_1"/>
    <property type="match status" value="1"/>
</dbReference>
<feature type="region of interest" description="Disordered" evidence="2">
    <location>
        <begin position="585"/>
        <end position="639"/>
    </location>
</feature>
<dbReference type="GO" id="GO:0005634">
    <property type="term" value="C:nucleus"/>
    <property type="evidence" value="ECO:0007669"/>
    <property type="project" value="TreeGrafter"/>
</dbReference>
<dbReference type="OMA" id="QPQMATS"/>
<dbReference type="InterPro" id="IPR013087">
    <property type="entry name" value="Znf_C2H2_type"/>
</dbReference>
<proteinExistence type="predicted"/>
<dbReference type="GO" id="GO:0008270">
    <property type="term" value="F:zinc ion binding"/>
    <property type="evidence" value="ECO:0007669"/>
    <property type="project" value="UniProtKB-KW"/>
</dbReference>
<keyword evidence="1" id="KW-0479">Metal-binding</keyword>
<dbReference type="EMBL" id="CDMC01000014">
    <property type="protein sequence ID" value="CEL09544.1"/>
    <property type="molecule type" value="Genomic_DNA"/>
</dbReference>
<gene>
    <name evidence="4" type="ORF">ASPCAL12679</name>
</gene>
<dbReference type="Pfam" id="PF00096">
    <property type="entry name" value="zf-C2H2"/>
    <property type="match status" value="1"/>
</dbReference>
<feature type="region of interest" description="Disordered" evidence="2">
    <location>
        <begin position="160"/>
        <end position="203"/>
    </location>
</feature>
<dbReference type="SUPFAM" id="SSF57667">
    <property type="entry name" value="beta-beta-alpha zinc fingers"/>
    <property type="match status" value="1"/>
</dbReference>
<keyword evidence="5" id="KW-1185">Reference proteome</keyword>
<dbReference type="PROSITE" id="PS50157">
    <property type="entry name" value="ZINC_FINGER_C2H2_2"/>
    <property type="match status" value="2"/>
</dbReference>
<sequence>MFMQSSRKAAITEPTTQVPFINYPDSVFIQDDQFLTDYSQEIPFQYFSHEQPRLQSAFEYRQGLNFVSPPSSVPSSPASSVSHLPGSTAVAADYSPAVFDGSSFEAPSMTPASSYNPSIDGYSGSPQQHSFLPSQYQPQQFVFDNSPMLTQQFIPNNHTWNHNLHNLQTPSSSSGRSPGNSVQQHPATYSAPTKPLPTPVHTPLQQQSYLTPQYHKNEFSSHDGSQSGLFMADQQQQHSQHQHANSDYSLAPSVSTVSHNSPATPLTGFEDEEVPRAVHNGENQLPADDRWLHEYLRLDALPDYNSSNGLPLGIPKLNRTITDVYQDELYNPAQAQQAPKQPGHQQQNLLAPSYQNPLSDRLKAANQGHLSARNRSPIGSIHRDRSPFRQNSPLAAEFDHDAFGQPAVTSAPNTHSGIGMQQTQVEQPKTISPKDAVLHDFDQNEDHSLPYLQQSDFNLGDNLGLRQDNTFQPAPSFPSMESFPQQLGQAPASSSQPFVFSQPQQQSRRPSQQQSSLLHQTPDFPASLPRFESTGSDVFSNGITSPSLSKTIPQHGNAISRPQNTSADGGTYTCTYHGCTQRFETPGKLQKHKREAHRQTTPGGHQPGRDGTSRNSQAGPHRCDRINPQTGKPCGSIFSRPYDLTRHEDTIHNARKQKVRCHLCTEEKTFSRNDALTRHMRVVHPEVDWPGKQRRRGRD</sequence>
<feature type="compositionally biased region" description="Polar residues" evidence="2">
    <location>
        <begin position="407"/>
        <end position="430"/>
    </location>
</feature>
<feature type="region of interest" description="Disordered" evidence="2">
    <location>
        <begin position="107"/>
        <end position="131"/>
    </location>
</feature>
<dbReference type="Proteomes" id="UP000054771">
    <property type="component" value="Unassembled WGS sequence"/>
</dbReference>
<keyword evidence="1" id="KW-0862">Zinc</keyword>
<dbReference type="STRING" id="454130.A0A0U5GFP9"/>
<dbReference type="PANTHER" id="PTHR46179:SF19">
    <property type="entry name" value="C2H2 FINGER DOMAIN TRANSCRIPTION FACTOR (EUROFUNG)-RELATED"/>
    <property type="match status" value="1"/>
</dbReference>
<keyword evidence="1" id="KW-0863">Zinc-finger</keyword>
<dbReference type="Gene3D" id="3.30.160.60">
    <property type="entry name" value="Classic Zinc Finger"/>
    <property type="match status" value="1"/>
</dbReference>
<feature type="compositionally biased region" description="Polar residues" evidence="2">
    <location>
        <begin position="182"/>
        <end position="191"/>
    </location>
</feature>
<evidence type="ECO:0000313" key="4">
    <source>
        <dbReference type="EMBL" id="CEL09544.1"/>
    </source>
</evidence>
<accession>A0A0U5GFP9</accession>
<organism evidence="4 5">
    <name type="scientific">Aspergillus calidoustus</name>
    <dbReference type="NCBI Taxonomy" id="454130"/>
    <lineage>
        <taxon>Eukaryota</taxon>
        <taxon>Fungi</taxon>
        <taxon>Dikarya</taxon>
        <taxon>Ascomycota</taxon>
        <taxon>Pezizomycotina</taxon>
        <taxon>Eurotiomycetes</taxon>
        <taxon>Eurotiomycetidae</taxon>
        <taxon>Eurotiales</taxon>
        <taxon>Aspergillaceae</taxon>
        <taxon>Aspergillus</taxon>
        <taxon>Aspergillus subgen. Nidulantes</taxon>
    </lineage>
</organism>
<name>A0A0U5GFP9_ASPCI</name>
<feature type="region of interest" description="Disordered" evidence="2">
    <location>
        <begin position="232"/>
        <end position="260"/>
    </location>
</feature>
<evidence type="ECO:0000256" key="2">
    <source>
        <dbReference type="SAM" id="MobiDB-lite"/>
    </source>
</evidence>
<feature type="compositionally biased region" description="Polar residues" evidence="2">
    <location>
        <begin position="533"/>
        <end position="554"/>
    </location>
</feature>
<feature type="compositionally biased region" description="Low complexity" evidence="2">
    <location>
        <begin position="160"/>
        <end position="181"/>
    </location>
</feature>
<feature type="region of interest" description="Disordered" evidence="2">
    <location>
        <begin position="404"/>
        <end position="430"/>
    </location>
</feature>
<reference evidence="5" key="1">
    <citation type="journal article" date="2016" name="Genome Announc.">
        <title>Draft genome sequences of fungus Aspergillus calidoustus.</title>
        <authorList>
            <person name="Horn F."/>
            <person name="Linde J."/>
            <person name="Mattern D.J."/>
            <person name="Walther G."/>
            <person name="Guthke R."/>
            <person name="Scherlach K."/>
            <person name="Martin K."/>
            <person name="Brakhage A.A."/>
            <person name="Petzke L."/>
            <person name="Valiante V."/>
        </authorList>
    </citation>
    <scope>NUCLEOTIDE SEQUENCE [LARGE SCALE GENOMIC DNA]</scope>
    <source>
        <strain evidence="5">SF006504</strain>
    </source>
</reference>
<feature type="compositionally biased region" description="Polar residues" evidence="2">
    <location>
        <begin position="482"/>
        <end position="492"/>
    </location>
</feature>
<feature type="region of interest" description="Disordered" evidence="2">
    <location>
        <begin position="460"/>
        <end position="566"/>
    </location>
</feature>
<dbReference type="PANTHER" id="PTHR46179">
    <property type="entry name" value="ZINC FINGER PROTEIN"/>
    <property type="match status" value="1"/>
</dbReference>
<dbReference type="InterPro" id="IPR051061">
    <property type="entry name" value="Zinc_finger_trans_reg"/>
</dbReference>
<feature type="compositionally biased region" description="Polar residues" evidence="2">
    <location>
        <begin position="245"/>
        <end position="260"/>
    </location>
</feature>
<dbReference type="SMART" id="SM00355">
    <property type="entry name" value="ZnF_C2H2"/>
    <property type="match status" value="3"/>
</dbReference>
<feature type="compositionally biased region" description="Low complexity" evidence="2">
    <location>
        <begin position="234"/>
        <end position="243"/>
    </location>
</feature>
<evidence type="ECO:0000313" key="5">
    <source>
        <dbReference type="Proteomes" id="UP000054771"/>
    </source>
</evidence>
<dbReference type="AlphaFoldDB" id="A0A0U5GFP9"/>
<feature type="domain" description="C2H2-type" evidence="3">
    <location>
        <begin position="572"/>
        <end position="602"/>
    </location>
</feature>
<feature type="domain" description="C2H2-type" evidence="3">
    <location>
        <begin position="621"/>
        <end position="657"/>
    </location>
</feature>
<dbReference type="GO" id="GO:0006357">
    <property type="term" value="P:regulation of transcription by RNA polymerase II"/>
    <property type="evidence" value="ECO:0007669"/>
    <property type="project" value="TreeGrafter"/>
</dbReference>
<evidence type="ECO:0000256" key="1">
    <source>
        <dbReference type="PROSITE-ProRule" id="PRU00042"/>
    </source>
</evidence>
<dbReference type="InterPro" id="IPR036236">
    <property type="entry name" value="Znf_C2H2_sf"/>
</dbReference>